<feature type="region of interest" description="Disordered" evidence="1">
    <location>
        <begin position="154"/>
        <end position="185"/>
    </location>
</feature>
<evidence type="ECO:0000313" key="2">
    <source>
        <dbReference type="EMBL" id="MBO0935535.1"/>
    </source>
</evidence>
<reference evidence="2" key="1">
    <citation type="submission" date="2021-03" db="EMBL/GenBank/DDBJ databases">
        <title>Fibrella sp. HMF5335 genome sequencing and assembly.</title>
        <authorList>
            <person name="Kang H."/>
            <person name="Kim H."/>
            <person name="Bae S."/>
            <person name="Joh K."/>
        </authorList>
    </citation>
    <scope>NUCLEOTIDE SEQUENCE</scope>
    <source>
        <strain evidence="2">HMF5335</strain>
    </source>
</reference>
<keyword evidence="3" id="KW-1185">Reference proteome</keyword>
<name>A0A939GEW9_9BACT</name>
<dbReference type="PROSITE" id="PS51257">
    <property type="entry name" value="PROKAR_LIPOPROTEIN"/>
    <property type="match status" value="1"/>
</dbReference>
<evidence type="ECO:0000256" key="1">
    <source>
        <dbReference type="SAM" id="MobiDB-lite"/>
    </source>
</evidence>
<comment type="caution">
    <text evidence="2">The sequence shown here is derived from an EMBL/GenBank/DDBJ whole genome shotgun (WGS) entry which is preliminary data.</text>
</comment>
<dbReference type="EMBL" id="JAFMYV010000001">
    <property type="protein sequence ID" value="MBO0935535.1"/>
    <property type="molecule type" value="Genomic_DNA"/>
</dbReference>
<evidence type="ECO:0008006" key="4">
    <source>
        <dbReference type="Google" id="ProtNLM"/>
    </source>
</evidence>
<proteinExistence type="predicted"/>
<dbReference type="AlphaFoldDB" id="A0A939GEW9"/>
<sequence>MKHLFTAFSLTTLIIGFLACQHGYQMVGNYYEYELTDATEVYADELGGNKRLADMPAGTHVVRRGRVKGNTYQSVDYDGYNVFLRQPHWRMVRRYRGSYATEYKPIDTYAVYNSSVSTYQSSEQGNTPSNGAYIHTGPRGGHYYINSNGNKTYVKPGSSLGGSSSKSRSLYRSSGSGRSGGGRHK</sequence>
<feature type="compositionally biased region" description="Low complexity" evidence="1">
    <location>
        <begin position="157"/>
        <end position="176"/>
    </location>
</feature>
<evidence type="ECO:0000313" key="3">
    <source>
        <dbReference type="Proteomes" id="UP000664034"/>
    </source>
</evidence>
<accession>A0A939GEW9</accession>
<gene>
    <name evidence="2" type="ORF">J2I47_03140</name>
</gene>
<protein>
    <recommendedName>
        <fullName evidence="4">PBCV-specific basic adaptor domain-containing protein</fullName>
    </recommendedName>
</protein>
<organism evidence="2 3">
    <name type="scientific">Fibrella rubiginis</name>
    <dbReference type="NCBI Taxonomy" id="2817060"/>
    <lineage>
        <taxon>Bacteria</taxon>
        <taxon>Pseudomonadati</taxon>
        <taxon>Bacteroidota</taxon>
        <taxon>Cytophagia</taxon>
        <taxon>Cytophagales</taxon>
        <taxon>Spirosomataceae</taxon>
        <taxon>Fibrella</taxon>
    </lineage>
</organism>
<dbReference type="Proteomes" id="UP000664034">
    <property type="component" value="Unassembled WGS sequence"/>
</dbReference>
<dbReference type="RefSeq" id="WP_207363081.1">
    <property type="nucleotide sequence ID" value="NZ_JAFMYV010000001.1"/>
</dbReference>